<name>A0A1G8ZGY6_9BACI</name>
<dbReference type="InterPro" id="IPR016181">
    <property type="entry name" value="Acyl_CoA_acyltransferase"/>
</dbReference>
<dbReference type="InterPro" id="IPR000182">
    <property type="entry name" value="GNAT_dom"/>
</dbReference>
<dbReference type="Gene3D" id="3.40.630.30">
    <property type="match status" value="2"/>
</dbReference>
<dbReference type="CDD" id="cd04301">
    <property type="entry name" value="NAT_SF"/>
    <property type="match status" value="1"/>
</dbReference>
<evidence type="ECO:0000313" key="2">
    <source>
        <dbReference type="EMBL" id="SDK14298.1"/>
    </source>
</evidence>
<dbReference type="Pfam" id="PF13527">
    <property type="entry name" value="Acetyltransf_9"/>
    <property type="match status" value="1"/>
</dbReference>
<reference evidence="2 3" key="1">
    <citation type="submission" date="2016-10" db="EMBL/GenBank/DDBJ databases">
        <authorList>
            <person name="de Groot N.N."/>
        </authorList>
    </citation>
    <scope>NUCLEOTIDE SEQUENCE [LARGE SCALE GENOMIC DNA]</scope>
    <source>
        <strain evidence="2 3">CGMCC 1.6502</strain>
    </source>
</reference>
<accession>A0A1G8ZGY6</accession>
<dbReference type="GO" id="GO:0016747">
    <property type="term" value="F:acyltransferase activity, transferring groups other than amino-acyl groups"/>
    <property type="evidence" value="ECO:0007669"/>
    <property type="project" value="InterPro"/>
</dbReference>
<proteinExistence type="predicted"/>
<feature type="domain" description="N-acetyltransferase" evidence="1">
    <location>
        <begin position="1"/>
        <end position="158"/>
    </location>
</feature>
<dbReference type="RefSeq" id="WP_093213580.1">
    <property type="nucleotide sequence ID" value="NZ_FNFL01000003.1"/>
</dbReference>
<dbReference type="PROSITE" id="PS51186">
    <property type="entry name" value="GNAT"/>
    <property type="match status" value="1"/>
</dbReference>
<dbReference type="EMBL" id="FNFL01000003">
    <property type="protein sequence ID" value="SDK14298.1"/>
    <property type="molecule type" value="Genomic_DNA"/>
</dbReference>
<dbReference type="Proteomes" id="UP000198694">
    <property type="component" value="Unassembled WGS sequence"/>
</dbReference>
<keyword evidence="2" id="KW-0808">Transferase</keyword>
<keyword evidence="3" id="KW-1185">Reference proteome</keyword>
<protein>
    <submittedName>
        <fullName evidence="2">Predicted N-acetyltransferase YhbS</fullName>
    </submittedName>
</protein>
<organism evidence="2 3">
    <name type="scientific">Sediminibacillus albus</name>
    <dbReference type="NCBI Taxonomy" id="407036"/>
    <lineage>
        <taxon>Bacteria</taxon>
        <taxon>Bacillati</taxon>
        <taxon>Bacillota</taxon>
        <taxon>Bacilli</taxon>
        <taxon>Bacillales</taxon>
        <taxon>Bacillaceae</taxon>
        <taxon>Sediminibacillus</taxon>
    </lineage>
</organism>
<dbReference type="AlphaFoldDB" id="A0A1G8ZGY6"/>
<evidence type="ECO:0000313" key="3">
    <source>
        <dbReference type="Proteomes" id="UP000198694"/>
    </source>
</evidence>
<gene>
    <name evidence="2" type="ORF">SAMN05216243_2006</name>
</gene>
<dbReference type="STRING" id="407036.SAMN05216243_2006"/>
<dbReference type="OrthoDB" id="5570877at2"/>
<evidence type="ECO:0000259" key="1">
    <source>
        <dbReference type="PROSITE" id="PS51186"/>
    </source>
</evidence>
<sequence length="346" mass="39744">MGIRFYQEKDEESIQQLFAKVFGKNRSHEHWYWKYKQHPQQENPWILVCEQKDRIIGHIALWVNEVYINGAKKKAGMRIDTMVDPDARGKGVYQQLNQAMLKEAKRADIALLYGFPAPKARELLLAHTGAQQVGWMPRYIYITNPIAVAASWMNVLRPLKPFGAIYRLVLPKRNSQQLPQSWKIEHISECDDRFTQLAEQTANTRPVMANRDKKYLNWRYHQHPDNDYTMLAISGNDGLLGYIVTKQELKQFKKGNIQIGTIVDWLAVEDGNVWDALIRIAANHLQACDLLQSWAFPDTPGAATLEAAGFKEKDRPLALVIHQLGDIDTGKKTEDWMLSQGDVDSF</sequence>
<dbReference type="SUPFAM" id="SSF55729">
    <property type="entry name" value="Acyl-CoA N-acyltransferases (Nat)"/>
    <property type="match status" value="1"/>
</dbReference>